<dbReference type="AlphaFoldDB" id="A0A1I1LXG4"/>
<name>A0A1I1LXG4_9SPHI</name>
<protein>
    <submittedName>
        <fullName evidence="1">Uncharacterized protein</fullName>
    </submittedName>
</protein>
<keyword evidence="2" id="KW-1185">Reference proteome</keyword>
<dbReference type="EMBL" id="FOLL01000022">
    <property type="protein sequence ID" value="SFC74150.1"/>
    <property type="molecule type" value="Genomic_DNA"/>
</dbReference>
<gene>
    <name evidence="1" type="ORF">SAMN05421747_12259</name>
</gene>
<evidence type="ECO:0000313" key="2">
    <source>
        <dbReference type="Proteomes" id="UP000199577"/>
    </source>
</evidence>
<reference evidence="1 2" key="1">
    <citation type="submission" date="2016-10" db="EMBL/GenBank/DDBJ databases">
        <authorList>
            <person name="de Groot N.N."/>
        </authorList>
    </citation>
    <scope>NUCLEOTIDE SEQUENCE [LARGE SCALE GENOMIC DNA]</scope>
    <source>
        <strain evidence="1 2">DSM 22900</strain>
    </source>
</reference>
<sequence length="34" mass="3798">MMKTDLNVHIYPRAAKANAAGLFPIYVKVESADY</sequence>
<organism evidence="1 2">
    <name type="scientific">Parapedobacter composti</name>
    <dbReference type="NCBI Taxonomy" id="623281"/>
    <lineage>
        <taxon>Bacteria</taxon>
        <taxon>Pseudomonadati</taxon>
        <taxon>Bacteroidota</taxon>
        <taxon>Sphingobacteriia</taxon>
        <taxon>Sphingobacteriales</taxon>
        <taxon>Sphingobacteriaceae</taxon>
        <taxon>Parapedobacter</taxon>
    </lineage>
</organism>
<dbReference type="Proteomes" id="UP000199577">
    <property type="component" value="Unassembled WGS sequence"/>
</dbReference>
<accession>A0A1I1LXG4</accession>
<proteinExistence type="predicted"/>
<evidence type="ECO:0000313" key="1">
    <source>
        <dbReference type="EMBL" id="SFC74150.1"/>
    </source>
</evidence>